<dbReference type="AlphaFoldDB" id="A0AA96GCX3"/>
<dbReference type="NCBIfam" id="TIGR00195">
    <property type="entry name" value="exoDNase_III"/>
    <property type="match status" value="1"/>
</dbReference>
<gene>
    <name evidence="9" type="primary">xth</name>
    <name evidence="9" type="ORF">PP769_05910</name>
</gene>
<dbReference type="KEGG" id="nall:PP769_05910"/>
<name>A0AA96GCX3_9BACT</name>
<feature type="active site" description="Proton acceptor" evidence="5">
    <location>
        <position position="249"/>
    </location>
</feature>
<dbReference type="PANTHER" id="PTHR43250:SF2">
    <property type="entry name" value="EXODEOXYRIBONUCLEASE III"/>
    <property type="match status" value="1"/>
</dbReference>
<feature type="binding site" evidence="6">
    <location>
        <position position="34"/>
    </location>
    <ligand>
        <name>Mg(2+)</name>
        <dbReference type="ChEBI" id="CHEBI:18420"/>
        <label>1</label>
    </ligand>
</feature>
<keyword evidence="2 6" id="KW-0479">Metal-binding</keyword>
<reference evidence="9 10" key="1">
    <citation type="submission" date="2023-01" db="EMBL/GenBank/DDBJ databases">
        <title>Cultivation and genomic characterization of new, ubiquitous marine nitrite-oxidizing bacteria from the Nitrospirales.</title>
        <authorList>
            <person name="Mueller A.J."/>
            <person name="Daebeler A."/>
            <person name="Herbold C.W."/>
            <person name="Kirkegaard R.H."/>
            <person name="Daims H."/>
        </authorList>
    </citation>
    <scope>NUCLEOTIDE SEQUENCE [LARGE SCALE GENOMIC DNA]</scope>
    <source>
        <strain evidence="9 10">VA</strain>
    </source>
</reference>
<evidence type="ECO:0000256" key="7">
    <source>
        <dbReference type="PIRSR" id="PIRSR604808-3"/>
    </source>
</evidence>
<dbReference type="InterPro" id="IPR005135">
    <property type="entry name" value="Endo/exonuclease/phosphatase"/>
</dbReference>
<feature type="active site" description="Proton donor/acceptor" evidence="5">
    <location>
        <position position="147"/>
    </location>
</feature>
<feature type="binding site" evidence="6">
    <location>
        <position position="149"/>
    </location>
    <ligand>
        <name>Mg(2+)</name>
        <dbReference type="ChEBI" id="CHEBI:18420"/>
        <label>1</label>
    </ligand>
</feature>
<dbReference type="PANTHER" id="PTHR43250">
    <property type="entry name" value="EXODEOXYRIBONUCLEASE III"/>
    <property type="match status" value="1"/>
</dbReference>
<evidence type="ECO:0000256" key="1">
    <source>
        <dbReference type="ARBA" id="ARBA00007092"/>
    </source>
</evidence>
<dbReference type="GO" id="GO:0006281">
    <property type="term" value="P:DNA repair"/>
    <property type="evidence" value="ECO:0007669"/>
    <property type="project" value="InterPro"/>
</dbReference>
<feature type="active site" evidence="5">
    <location>
        <position position="106"/>
    </location>
</feature>
<feature type="binding site" evidence="6">
    <location>
        <position position="248"/>
    </location>
    <ligand>
        <name>Mg(2+)</name>
        <dbReference type="ChEBI" id="CHEBI:18420"/>
        <label>1</label>
    </ligand>
</feature>
<dbReference type="InterPro" id="IPR037493">
    <property type="entry name" value="ExoIII-like"/>
</dbReference>
<feature type="site" description="Transition state stabilizer" evidence="7">
    <location>
        <position position="149"/>
    </location>
</feature>
<dbReference type="GO" id="GO:0003677">
    <property type="term" value="F:DNA binding"/>
    <property type="evidence" value="ECO:0007669"/>
    <property type="project" value="InterPro"/>
</dbReference>
<dbReference type="PROSITE" id="PS00726">
    <property type="entry name" value="AP_NUCLEASE_F1_1"/>
    <property type="match status" value="1"/>
</dbReference>
<sequence length="258" mass="30180">MKIATYNVNSIRKRIGILHKWLRQHNPDVMCLQETKVQDHEFPLQAFSDLPYVINFCGEKSYNGVAIFSRASPETVAFGFEDGELPEDSTRLVRVVVNGIMIINSYVPQGFAIDSPKYAYKLRWFQRLRRYFSRVISPGQSVIWCGDMNVAPEPVDVHSPEKHLKHVCFHEEVRRVYQETVSWGFEDVFRHHFPHRQQFTFWDYRRPGALEANRGWRIDHILVTPPLLPYSHKVKVDVQPRRAESPSDHTVLCAEFSL</sequence>
<dbReference type="InterPro" id="IPR020847">
    <property type="entry name" value="AP_endonuclease_F1_BS"/>
</dbReference>
<accession>A0AA96GCX3</accession>
<keyword evidence="3 9" id="KW-0378">Hydrolase</keyword>
<dbReference type="CDD" id="cd09086">
    <property type="entry name" value="ExoIII-like_AP-endo"/>
    <property type="match status" value="1"/>
</dbReference>
<evidence type="ECO:0000256" key="3">
    <source>
        <dbReference type="ARBA" id="ARBA00022801"/>
    </source>
</evidence>
<organism evidence="9 10">
    <name type="scientific">Candidatus Nitrospira allomarina</name>
    <dbReference type="NCBI Taxonomy" id="3020900"/>
    <lineage>
        <taxon>Bacteria</taxon>
        <taxon>Pseudomonadati</taxon>
        <taxon>Nitrospirota</taxon>
        <taxon>Nitrospiria</taxon>
        <taxon>Nitrospirales</taxon>
        <taxon>Nitrospiraceae</taxon>
        <taxon>Nitrospira</taxon>
    </lineage>
</organism>
<proteinExistence type="inferred from homology"/>
<feature type="binding site" evidence="6">
    <location>
        <position position="7"/>
    </location>
    <ligand>
        <name>Mg(2+)</name>
        <dbReference type="ChEBI" id="CHEBI:18420"/>
        <label>1</label>
    </ligand>
</feature>
<protein>
    <submittedName>
        <fullName evidence="9">Exodeoxyribonuclease III</fullName>
        <ecNumber evidence="9">3.1.11.2</ecNumber>
    </submittedName>
</protein>
<feature type="binding site" evidence="6">
    <location>
        <position position="147"/>
    </location>
    <ligand>
        <name>Mg(2+)</name>
        <dbReference type="ChEBI" id="CHEBI:18420"/>
        <label>1</label>
    </ligand>
</feature>
<keyword evidence="10" id="KW-1185">Reference proteome</keyword>
<dbReference type="NCBIfam" id="TIGR00633">
    <property type="entry name" value="xth"/>
    <property type="match status" value="1"/>
</dbReference>
<comment type="cofactor">
    <cofactor evidence="6">
        <name>Mg(2+)</name>
        <dbReference type="ChEBI" id="CHEBI:18420"/>
    </cofactor>
    <cofactor evidence="6">
        <name>Mn(2+)</name>
        <dbReference type="ChEBI" id="CHEBI:29035"/>
    </cofactor>
    <text evidence="6">Probably binds two magnesium or manganese ions per subunit.</text>
</comment>
<dbReference type="InterPro" id="IPR036691">
    <property type="entry name" value="Endo/exonu/phosph_ase_sf"/>
</dbReference>
<dbReference type="EMBL" id="CP116967">
    <property type="protein sequence ID" value="WNM59301.1"/>
    <property type="molecule type" value="Genomic_DNA"/>
</dbReference>
<dbReference type="SUPFAM" id="SSF56219">
    <property type="entry name" value="DNase I-like"/>
    <property type="match status" value="1"/>
</dbReference>
<keyword evidence="4 6" id="KW-0460">Magnesium</keyword>
<dbReference type="Proteomes" id="UP001302719">
    <property type="component" value="Chromosome"/>
</dbReference>
<dbReference type="RefSeq" id="WP_312646015.1">
    <property type="nucleotide sequence ID" value="NZ_CP116967.1"/>
</dbReference>
<keyword evidence="6" id="KW-0464">Manganese</keyword>
<evidence type="ECO:0000313" key="9">
    <source>
        <dbReference type="EMBL" id="WNM59301.1"/>
    </source>
</evidence>
<dbReference type="GO" id="GO:0046872">
    <property type="term" value="F:metal ion binding"/>
    <property type="evidence" value="ECO:0007669"/>
    <property type="project" value="UniProtKB-KW"/>
</dbReference>
<comment type="similarity">
    <text evidence="1">Belongs to the DNA repair enzymes AP/ExoA family.</text>
</comment>
<dbReference type="Gene3D" id="3.60.10.10">
    <property type="entry name" value="Endonuclease/exonuclease/phosphatase"/>
    <property type="match status" value="1"/>
</dbReference>
<evidence type="ECO:0000256" key="5">
    <source>
        <dbReference type="PIRSR" id="PIRSR604808-1"/>
    </source>
</evidence>
<dbReference type="EC" id="3.1.11.2" evidence="9"/>
<feature type="site" description="Interaction with DNA substrate" evidence="7">
    <location>
        <position position="249"/>
    </location>
</feature>
<dbReference type="GO" id="GO:0008311">
    <property type="term" value="F:double-stranded DNA 3'-5' DNA exonuclease activity"/>
    <property type="evidence" value="ECO:0007669"/>
    <property type="project" value="UniProtKB-EC"/>
</dbReference>
<feature type="binding site" evidence="6">
    <location>
        <position position="249"/>
    </location>
    <ligand>
        <name>Mg(2+)</name>
        <dbReference type="ChEBI" id="CHEBI:18420"/>
        <label>1</label>
    </ligand>
</feature>
<feature type="domain" description="Endonuclease/exonuclease/phosphatase" evidence="8">
    <location>
        <begin position="4"/>
        <end position="249"/>
    </location>
</feature>
<feature type="site" description="Important for catalytic activity" evidence="7">
    <location>
        <position position="219"/>
    </location>
</feature>
<dbReference type="Pfam" id="PF03372">
    <property type="entry name" value="Exo_endo_phos"/>
    <property type="match status" value="1"/>
</dbReference>
<evidence type="ECO:0000259" key="8">
    <source>
        <dbReference type="Pfam" id="PF03372"/>
    </source>
</evidence>
<evidence type="ECO:0000256" key="2">
    <source>
        <dbReference type="ARBA" id="ARBA00022723"/>
    </source>
</evidence>
<evidence type="ECO:0000256" key="4">
    <source>
        <dbReference type="ARBA" id="ARBA00022842"/>
    </source>
</evidence>
<evidence type="ECO:0000313" key="10">
    <source>
        <dbReference type="Proteomes" id="UP001302719"/>
    </source>
</evidence>
<dbReference type="GO" id="GO:0004519">
    <property type="term" value="F:endonuclease activity"/>
    <property type="evidence" value="ECO:0007669"/>
    <property type="project" value="InterPro"/>
</dbReference>
<dbReference type="PROSITE" id="PS51435">
    <property type="entry name" value="AP_NUCLEASE_F1_4"/>
    <property type="match status" value="1"/>
</dbReference>
<dbReference type="InterPro" id="IPR004808">
    <property type="entry name" value="AP_endonuc_1"/>
</dbReference>
<evidence type="ECO:0000256" key="6">
    <source>
        <dbReference type="PIRSR" id="PIRSR604808-2"/>
    </source>
</evidence>